<reference evidence="2 3" key="1">
    <citation type="submission" date="2024-03" db="EMBL/GenBank/DDBJ databases">
        <title>Community enrichment and isolation of bacterial strains for fucoidan degradation.</title>
        <authorList>
            <person name="Sichert A."/>
        </authorList>
    </citation>
    <scope>NUCLEOTIDE SEQUENCE [LARGE SCALE GENOMIC DNA]</scope>
    <source>
        <strain evidence="2 3">AS62</strain>
    </source>
</reference>
<evidence type="ECO:0000259" key="1">
    <source>
        <dbReference type="Pfam" id="PF00768"/>
    </source>
</evidence>
<dbReference type="Pfam" id="PF00768">
    <property type="entry name" value="Peptidase_S11"/>
    <property type="match status" value="1"/>
</dbReference>
<keyword evidence="3" id="KW-1185">Reference proteome</keyword>
<gene>
    <name evidence="2" type="ORF">WNY59_14315</name>
</gene>
<dbReference type="PRINTS" id="PR00922">
    <property type="entry name" value="DADACBPTASE3"/>
</dbReference>
<dbReference type="CDD" id="cd19958">
    <property type="entry name" value="pyocin_knob"/>
    <property type="match status" value="1"/>
</dbReference>
<name>A0ABU9T9F0_9HYPH</name>
<dbReference type="InterPro" id="IPR000667">
    <property type="entry name" value="Peptidase_S13"/>
</dbReference>
<dbReference type="RefSeq" id="WP_342849002.1">
    <property type="nucleotide sequence ID" value="NZ_JBBMQO010000008.1"/>
</dbReference>
<accession>A0ABU9T9F0</accession>
<evidence type="ECO:0000313" key="3">
    <source>
        <dbReference type="Proteomes" id="UP001477870"/>
    </source>
</evidence>
<dbReference type="Proteomes" id="UP001477870">
    <property type="component" value="Unassembled WGS sequence"/>
</dbReference>
<dbReference type="PANTHER" id="PTHR21581:SF6">
    <property type="entry name" value="TRAFFICKING PROTEIN PARTICLE COMPLEX SUBUNIT 12"/>
    <property type="match status" value="1"/>
</dbReference>
<dbReference type="InterPro" id="IPR001967">
    <property type="entry name" value="Peptidase_S11_N"/>
</dbReference>
<feature type="domain" description="Peptidase S11 D-alanyl-D-alanine carboxypeptidase A N-terminal" evidence="1">
    <location>
        <begin position="117"/>
        <end position="340"/>
    </location>
</feature>
<comment type="caution">
    <text evidence="2">The sequence shown here is derived from an EMBL/GenBank/DDBJ whole genome shotgun (WGS) entry which is preliminary data.</text>
</comment>
<dbReference type="EMBL" id="JBBMQO010000008">
    <property type="protein sequence ID" value="MEM5502763.1"/>
    <property type="molecule type" value="Genomic_DNA"/>
</dbReference>
<dbReference type="InterPro" id="IPR012338">
    <property type="entry name" value="Beta-lactam/transpept-like"/>
</dbReference>
<evidence type="ECO:0000313" key="2">
    <source>
        <dbReference type="EMBL" id="MEM5502763.1"/>
    </source>
</evidence>
<sequence length="372" mass="39747">MQSDNAEYGPAAASVINFDTLVVSGVYQGYNATGAPVRNHQAVVWHVETSRAYQMAITQRTGESGSIARHWFRYRTLADWDEWQEVATTEPAYVEPTIVATAGIIKHISNLHGVPDSILYSKAPTTQIAPASLTKVLTAITAIRTLENLHVDADKYEISVITDDEVGGSGSNVAHGDVLSFTDAMKNMFLPSSNNTATALARNVGALIVADEDAAIDPLTRFITEMNCVAAALGLSNSTFKNATGLYAEGQVSSVSDMSLLLVEASGLTGITEVWGLESAKITIIGPNIRTEKIIHSVSMISDYDVLGGKSGTLIPGIYHACLLVSAPKGNRIVAVVMQSASHQSRYSDIRTMIDAVTCGFDWPVVIPTARS</sequence>
<dbReference type="Gene3D" id="3.40.710.10">
    <property type="entry name" value="DD-peptidase/beta-lactamase superfamily"/>
    <property type="match status" value="1"/>
</dbReference>
<proteinExistence type="predicted"/>
<dbReference type="SUPFAM" id="SSF56601">
    <property type="entry name" value="beta-lactamase/transpeptidase-like"/>
    <property type="match status" value="1"/>
</dbReference>
<organism evidence="2 3">
    <name type="scientific">Ahrensia kielensis</name>
    <dbReference type="NCBI Taxonomy" id="76980"/>
    <lineage>
        <taxon>Bacteria</taxon>
        <taxon>Pseudomonadati</taxon>
        <taxon>Pseudomonadota</taxon>
        <taxon>Alphaproteobacteria</taxon>
        <taxon>Hyphomicrobiales</taxon>
        <taxon>Ahrensiaceae</taxon>
        <taxon>Ahrensia</taxon>
    </lineage>
</organism>
<protein>
    <recommendedName>
        <fullName evidence="1">Peptidase S11 D-alanyl-D-alanine carboxypeptidase A N-terminal domain-containing protein</fullName>
    </recommendedName>
</protein>
<dbReference type="PANTHER" id="PTHR21581">
    <property type="entry name" value="D-ALANYL-D-ALANINE CARBOXYPEPTIDASE"/>
    <property type="match status" value="1"/>
</dbReference>